<dbReference type="InterPro" id="IPR029063">
    <property type="entry name" value="SAM-dependent_MTases_sf"/>
</dbReference>
<comment type="caution">
    <text evidence="2">The sequence shown here is derived from an EMBL/GenBank/DDBJ whole genome shotgun (WGS) entry which is preliminary data.</text>
</comment>
<dbReference type="GO" id="GO:0008168">
    <property type="term" value="F:methyltransferase activity"/>
    <property type="evidence" value="ECO:0007669"/>
    <property type="project" value="UniProtKB-KW"/>
</dbReference>
<keyword evidence="2" id="KW-0808">Transferase</keyword>
<feature type="domain" description="Methyltransferase" evidence="1">
    <location>
        <begin position="104"/>
        <end position="163"/>
    </location>
</feature>
<dbReference type="Pfam" id="PF13847">
    <property type="entry name" value="Methyltransf_31"/>
    <property type="match status" value="1"/>
</dbReference>
<gene>
    <name evidence="2" type="ORF">GPY61_21980</name>
</gene>
<reference evidence="2 3" key="1">
    <citation type="submission" date="2019-12" db="EMBL/GenBank/DDBJ databases">
        <authorList>
            <person name="Li C."/>
            <person name="Zhao J."/>
        </authorList>
    </citation>
    <scope>NUCLEOTIDE SEQUENCE [LARGE SCALE GENOMIC DNA]</scope>
    <source>
        <strain evidence="2 3">NEAU-DD11</strain>
    </source>
</reference>
<dbReference type="InterPro" id="IPR025714">
    <property type="entry name" value="Methyltranfer_dom"/>
</dbReference>
<sequence length="234" mass="26261">MSMAHHTESTRIQLQGRIATWLRRPLAHKLRSLSNKAAGGVSWMEDQLFEKWHGLDCGGFIDGHELETSYSSARAHSRAYQAVTCVAMRALLNEAMKTGIVFDHFIDLGSGKGKACFYAAANYRFRRLVGVEFSEPLVQAADRNVRKFGADNICFVNADAASFSLPAGNNLVYLFNPFGEAILLEFLKNNMDKFRRSQSIIAYANDKHRLCLAKAGFVTLFRNQDSQSSLHQYL</sequence>
<keyword evidence="3" id="KW-1185">Reference proteome</keyword>
<dbReference type="Proteomes" id="UP000443353">
    <property type="component" value="Unassembled WGS sequence"/>
</dbReference>
<organism evidence="2 3">
    <name type="scientific">Massilia cellulosiltytica</name>
    <dbReference type="NCBI Taxonomy" id="2683234"/>
    <lineage>
        <taxon>Bacteria</taxon>
        <taxon>Pseudomonadati</taxon>
        <taxon>Pseudomonadota</taxon>
        <taxon>Betaproteobacteria</taxon>
        <taxon>Burkholderiales</taxon>
        <taxon>Oxalobacteraceae</taxon>
        <taxon>Telluria group</taxon>
        <taxon>Massilia</taxon>
    </lineage>
</organism>
<dbReference type="GO" id="GO:0032259">
    <property type="term" value="P:methylation"/>
    <property type="evidence" value="ECO:0007669"/>
    <property type="project" value="UniProtKB-KW"/>
</dbReference>
<evidence type="ECO:0000313" key="3">
    <source>
        <dbReference type="Proteomes" id="UP000443353"/>
    </source>
</evidence>
<dbReference type="CDD" id="cd02440">
    <property type="entry name" value="AdoMet_MTases"/>
    <property type="match status" value="1"/>
</dbReference>
<dbReference type="Gene3D" id="3.40.50.150">
    <property type="entry name" value="Vaccinia Virus protein VP39"/>
    <property type="match status" value="1"/>
</dbReference>
<dbReference type="SUPFAM" id="SSF53335">
    <property type="entry name" value="S-adenosyl-L-methionine-dependent methyltransferases"/>
    <property type="match status" value="1"/>
</dbReference>
<evidence type="ECO:0000313" key="2">
    <source>
        <dbReference type="EMBL" id="MVW62605.1"/>
    </source>
</evidence>
<dbReference type="AlphaFoldDB" id="A0A7X3G368"/>
<accession>A0A7X3G368</accession>
<keyword evidence="2" id="KW-0489">Methyltransferase</keyword>
<evidence type="ECO:0000259" key="1">
    <source>
        <dbReference type="Pfam" id="PF13847"/>
    </source>
</evidence>
<proteinExistence type="predicted"/>
<protein>
    <submittedName>
        <fullName evidence="2">Methyltransferase domain-containing protein</fullName>
    </submittedName>
</protein>
<name>A0A7X3G368_9BURK</name>
<dbReference type="EMBL" id="WSES01000007">
    <property type="protein sequence ID" value="MVW62605.1"/>
    <property type="molecule type" value="Genomic_DNA"/>
</dbReference>